<dbReference type="Proteomes" id="UP000060487">
    <property type="component" value="Unassembled WGS sequence"/>
</dbReference>
<protein>
    <recommendedName>
        <fullName evidence="4">Chorismate dehydratase</fullName>
        <ecNumber evidence="4">4.2.1.151</ecNumber>
    </recommendedName>
    <alternativeName>
        <fullName evidence="4">Menaquinone biosynthetic enzyme MqnA</fullName>
    </alternativeName>
</protein>
<dbReference type="InterPro" id="IPR030868">
    <property type="entry name" value="MqnA"/>
</dbReference>
<dbReference type="HAMAP" id="MF_00995">
    <property type="entry name" value="MqnA"/>
    <property type="match status" value="1"/>
</dbReference>
<dbReference type="PANTHER" id="PTHR37690:SF1">
    <property type="entry name" value="CHORISMATE DEHYDRATASE"/>
    <property type="match status" value="1"/>
</dbReference>
<dbReference type="Gene3D" id="3.40.190.10">
    <property type="entry name" value="Periplasmic binding protein-like II"/>
    <property type="match status" value="2"/>
</dbReference>
<comment type="catalytic activity">
    <reaction evidence="4">
        <text>chorismate = 3-[(1-carboxyvinyl)-oxy]benzoate + H2O</text>
        <dbReference type="Rhea" id="RHEA:40051"/>
        <dbReference type="ChEBI" id="CHEBI:15377"/>
        <dbReference type="ChEBI" id="CHEBI:29748"/>
        <dbReference type="ChEBI" id="CHEBI:76981"/>
        <dbReference type="EC" id="4.2.1.151"/>
    </reaction>
</comment>
<evidence type="ECO:0000256" key="3">
    <source>
        <dbReference type="ARBA" id="ARBA00023239"/>
    </source>
</evidence>
<dbReference type="SUPFAM" id="SSF53850">
    <property type="entry name" value="Periplasmic binding protein-like II"/>
    <property type="match status" value="1"/>
</dbReference>
<dbReference type="InterPro" id="IPR003773">
    <property type="entry name" value="Menaquinone_biosynth"/>
</dbReference>
<dbReference type="EMBL" id="LNQR01000057">
    <property type="protein sequence ID" value="KWT86080.1"/>
    <property type="molecule type" value="Genomic_DNA"/>
</dbReference>
<evidence type="ECO:0000256" key="2">
    <source>
        <dbReference type="ARBA" id="ARBA00022428"/>
    </source>
</evidence>
<sequence>MVLKKIGRINFANLYPIFYCLENPHKAVNEHYEFTDGVPSEINALLRKGLIDAGPSSSIEYLRNPHLYNLIDGHSVSSFGRIMSIILFSRAEIEALDGKTVLSSYQAETSTGLLQIVLRKFYNLNVEIKTSRAPLMEGIMEHPAYLLIGDNALIEAASQQNNALQRYDLGTIWYEQTGVPFVFALWISRKRCEGSEVAELQTKLDAAKAQAVESFDSIAVKSPYTRQFSTETLVSYWRTISYDLTGKHMTGLELFGKYLRELGLL</sequence>
<evidence type="ECO:0000313" key="6">
    <source>
        <dbReference type="Proteomes" id="UP000060487"/>
    </source>
</evidence>
<comment type="function">
    <text evidence="4">Catalyzes the dehydration of chorismate into 3-[(1-carboxyvinyl)oxy]benzoate, a step in the biosynthesis of menaquinone (MK, vitamin K2).</text>
</comment>
<comment type="caution">
    <text evidence="5">The sequence shown here is derived from an EMBL/GenBank/DDBJ whole genome shotgun (WGS) entry which is preliminary data.</text>
</comment>
<keyword evidence="3 4" id="KW-0456">Lyase</keyword>
<comment type="pathway">
    <text evidence="1 4">Quinol/quinone metabolism; menaquinone biosynthesis.</text>
</comment>
<keyword evidence="2 4" id="KW-0474">Menaquinone biosynthesis</keyword>
<accession>A0ABR5SFL7</accession>
<dbReference type="PANTHER" id="PTHR37690">
    <property type="entry name" value="CHORISMATE DEHYDRATASE"/>
    <property type="match status" value="1"/>
</dbReference>
<dbReference type="EC" id="4.2.1.151" evidence="4"/>
<evidence type="ECO:0000256" key="1">
    <source>
        <dbReference type="ARBA" id="ARBA00004863"/>
    </source>
</evidence>
<proteinExistence type="inferred from homology"/>
<comment type="similarity">
    <text evidence="4">Belongs to the MqnA/MqnD family. MqnA subfamily.</text>
</comment>
<evidence type="ECO:0000313" key="5">
    <source>
        <dbReference type="EMBL" id="KWT86080.1"/>
    </source>
</evidence>
<dbReference type="Pfam" id="PF02621">
    <property type="entry name" value="VitK2_biosynth"/>
    <property type="match status" value="1"/>
</dbReference>
<name>A0ABR5SFL7_9BACT</name>
<dbReference type="RefSeq" id="WP_236861600.1">
    <property type="nucleotide sequence ID" value="NZ_LNQR01000057.1"/>
</dbReference>
<keyword evidence="6" id="KW-1185">Reference proteome</keyword>
<dbReference type="CDD" id="cd13634">
    <property type="entry name" value="PBP2_Sco4506"/>
    <property type="match status" value="1"/>
</dbReference>
<organism evidence="5 6">
    <name type="scientific">Candidatus Magnetominusculus xianensis</name>
    <dbReference type="NCBI Taxonomy" id="1748249"/>
    <lineage>
        <taxon>Bacteria</taxon>
        <taxon>Pseudomonadati</taxon>
        <taxon>Nitrospirota</taxon>
        <taxon>Nitrospiria</taxon>
        <taxon>Nitrospirales</taxon>
        <taxon>Nitrospiraceae</taxon>
        <taxon>Candidatus Magnetominusculus</taxon>
    </lineage>
</organism>
<reference evidence="5 6" key="1">
    <citation type="submission" date="2015-11" db="EMBL/GenBank/DDBJ databases">
        <authorList>
            <person name="Lin W."/>
        </authorList>
    </citation>
    <scope>NUCLEOTIDE SEQUENCE [LARGE SCALE GENOMIC DNA]</scope>
    <source>
        <strain evidence="5 6">HCH-1</strain>
    </source>
</reference>
<gene>
    <name evidence="4" type="primary">mqnA</name>
    <name evidence="5" type="ORF">ASN18_1567</name>
</gene>
<evidence type="ECO:0000256" key="4">
    <source>
        <dbReference type="HAMAP-Rule" id="MF_00995"/>
    </source>
</evidence>